<proteinExistence type="predicted"/>
<feature type="non-terminal residue" evidence="1">
    <location>
        <position position="1"/>
    </location>
</feature>
<dbReference type="EMBL" id="LXQA011126925">
    <property type="protein sequence ID" value="MCI85922.1"/>
    <property type="molecule type" value="Genomic_DNA"/>
</dbReference>
<name>A0A392VEM9_9FABA</name>
<dbReference type="AlphaFoldDB" id="A0A392VEM9"/>
<organism evidence="1 2">
    <name type="scientific">Trifolium medium</name>
    <dbReference type="NCBI Taxonomy" id="97028"/>
    <lineage>
        <taxon>Eukaryota</taxon>
        <taxon>Viridiplantae</taxon>
        <taxon>Streptophyta</taxon>
        <taxon>Embryophyta</taxon>
        <taxon>Tracheophyta</taxon>
        <taxon>Spermatophyta</taxon>
        <taxon>Magnoliopsida</taxon>
        <taxon>eudicotyledons</taxon>
        <taxon>Gunneridae</taxon>
        <taxon>Pentapetalae</taxon>
        <taxon>rosids</taxon>
        <taxon>fabids</taxon>
        <taxon>Fabales</taxon>
        <taxon>Fabaceae</taxon>
        <taxon>Papilionoideae</taxon>
        <taxon>50 kb inversion clade</taxon>
        <taxon>NPAAA clade</taxon>
        <taxon>Hologalegina</taxon>
        <taxon>IRL clade</taxon>
        <taxon>Trifolieae</taxon>
        <taxon>Trifolium</taxon>
    </lineage>
</organism>
<comment type="caution">
    <text evidence="1">The sequence shown here is derived from an EMBL/GenBank/DDBJ whole genome shotgun (WGS) entry which is preliminary data.</text>
</comment>
<protein>
    <submittedName>
        <fullName evidence="1">Uncharacterized protein</fullName>
    </submittedName>
</protein>
<keyword evidence="2" id="KW-1185">Reference proteome</keyword>
<evidence type="ECO:0000313" key="1">
    <source>
        <dbReference type="EMBL" id="MCI85922.1"/>
    </source>
</evidence>
<accession>A0A392VEM9</accession>
<sequence>KWDSIAMDFVSGLPKTSKGHAGRGLCGTDRETAWNSVKYCIG</sequence>
<reference evidence="1 2" key="1">
    <citation type="journal article" date="2018" name="Front. Plant Sci.">
        <title>Red Clover (Trifolium pratense) and Zigzag Clover (T. medium) - A Picture of Genomic Similarities and Differences.</title>
        <authorList>
            <person name="Dluhosova J."/>
            <person name="Istvanek J."/>
            <person name="Nedelnik J."/>
            <person name="Repkova J."/>
        </authorList>
    </citation>
    <scope>NUCLEOTIDE SEQUENCE [LARGE SCALE GENOMIC DNA]</scope>
    <source>
        <strain evidence="2">cv. 10/8</strain>
        <tissue evidence="1">Leaf</tissue>
    </source>
</reference>
<dbReference type="Proteomes" id="UP000265520">
    <property type="component" value="Unassembled WGS sequence"/>
</dbReference>
<evidence type="ECO:0000313" key="2">
    <source>
        <dbReference type="Proteomes" id="UP000265520"/>
    </source>
</evidence>